<comment type="caution">
    <text evidence="2">The sequence shown here is derived from an EMBL/GenBank/DDBJ whole genome shotgun (WGS) entry which is preliminary data.</text>
</comment>
<dbReference type="EMBL" id="PVTQ01000004">
    <property type="protein sequence ID" value="PRY91143.1"/>
    <property type="molecule type" value="Genomic_DNA"/>
</dbReference>
<evidence type="ECO:0000313" key="2">
    <source>
        <dbReference type="EMBL" id="PRY91143.1"/>
    </source>
</evidence>
<accession>A0A2T0WWR3</accession>
<feature type="region of interest" description="Disordered" evidence="1">
    <location>
        <begin position="1"/>
        <end position="36"/>
    </location>
</feature>
<feature type="compositionally biased region" description="Basic and acidic residues" evidence="1">
    <location>
        <begin position="19"/>
        <end position="36"/>
    </location>
</feature>
<reference evidence="2 3" key="1">
    <citation type="submission" date="2018-03" db="EMBL/GenBank/DDBJ databases">
        <title>Genomic Encyclopedia of Archaeal and Bacterial Type Strains, Phase II (KMG-II): from individual species to whole genera.</title>
        <authorList>
            <person name="Goeker M."/>
        </authorList>
    </citation>
    <scope>NUCLEOTIDE SEQUENCE [LARGE SCALE GENOMIC DNA]</scope>
    <source>
        <strain evidence="2 3">DSM 100212</strain>
    </source>
</reference>
<proteinExistence type="predicted"/>
<organism evidence="2 3">
    <name type="scientific">Donghicola tyrosinivorans</name>
    <dbReference type="NCBI Taxonomy" id="1652492"/>
    <lineage>
        <taxon>Bacteria</taxon>
        <taxon>Pseudomonadati</taxon>
        <taxon>Pseudomonadota</taxon>
        <taxon>Alphaproteobacteria</taxon>
        <taxon>Rhodobacterales</taxon>
        <taxon>Roseobacteraceae</taxon>
        <taxon>Donghicola</taxon>
    </lineage>
</organism>
<gene>
    <name evidence="2" type="ORF">CLV74_104159</name>
</gene>
<dbReference type="RefSeq" id="WP_170108005.1">
    <property type="nucleotide sequence ID" value="NZ_PVTQ01000004.1"/>
</dbReference>
<name>A0A2T0WWR3_9RHOB</name>
<dbReference type="AlphaFoldDB" id="A0A2T0WWR3"/>
<feature type="compositionally biased region" description="Polar residues" evidence="1">
    <location>
        <begin position="1"/>
        <end position="13"/>
    </location>
</feature>
<sequence length="58" mass="6067">MDVNSAGSATSGYIQPVSKQDDQQMEAPRKTPAERAADMISLSPAARAKLAADAADNF</sequence>
<protein>
    <submittedName>
        <fullName evidence="2">Uncharacterized protein</fullName>
    </submittedName>
</protein>
<evidence type="ECO:0000313" key="3">
    <source>
        <dbReference type="Proteomes" id="UP000238392"/>
    </source>
</evidence>
<keyword evidence="3" id="KW-1185">Reference proteome</keyword>
<evidence type="ECO:0000256" key="1">
    <source>
        <dbReference type="SAM" id="MobiDB-lite"/>
    </source>
</evidence>
<dbReference type="Proteomes" id="UP000238392">
    <property type="component" value="Unassembled WGS sequence"/>
</dbReference>